<dbReference type="GeneID" id="81428441"/>
<dbReference type="RefSeq" id="XP_056541694.1">
    <property type="nucleotide sequence ID" value="XM_056689265.1"/>
</dbReference>
<feature type="compositionally biased region" description="Polar residues" evidence="1">
    <location>
        <begin position="190"/>
        <end position="200"/>
    </location>
</feature>
<reference evidence="2" key="2">
    <citation type="journal article" date="2023" name="IMA Fungus">
        <title>Comparative genomic study of the Penicillium genus elucidates a diverse pangenome and 15 lateral gene transfer events.</title>
        <authorList>
            <person name="Petersen C."/>
            <person name="Sorensen T."/>
            <person name="Nielsen M.R."/>
            <person name="Sondergaard T.E."/>
            <person name="Sorensen J.L."/>
            <person name="Fitzpatrick D.A."/>
            <person name="Frisvad J.C."/>
            <person name="Nielsen K.L."/>
        </authorList>
    </citation>
    <scope>NUCLEOTIDE SEQUENCE</scope>
    <source>
        <strain evidence="2">IBT 26290</strain>
    </source>
</reference>
<feature type="compositionally biased region" description="Low complexity" evidence="1">
    <location>
        <begin position="141"/>
        <end position="153"/>
    </location>
</feature>
<dbReference type="OrthoDB" id="5398854at2759"/>
<organism evidence="2 3">
    <name type="scientific">Penicillium canariense</name>
    <dbReference type="NCBI Taxonomy" id="189055"/>
    <lineage>
        <taxon>Eukaryota</taxon>
        <taxon>Fungi</taxon>
        <taxon>Dikarya</taxon>
        <taxon>Ascomycota</taxon>
        <taxon>Pezizomycotina</taxon>
        <taxon>Eurotiomycetes</taxon>
        <taxon>Eurotiomycetidae</taxon>
        <taxon>Eurotiales</taxon>
        <taxon>Aspergillaceae</taxon>
        <taxon>Penicillium</taxon>
    </lineage>
</organism>
<dbReference type="AlphaFoldDB" id="A0A9W9HYI3"/>
<reference evidence="2" key="1">
    <citation type="submission" date="2022-11" db="EMBL/GenBank/DDBJ databases">
        <authorList>
            <person name="Petersen C."/>
        </authorList>
    </citation>
    <scope>NUCLEOTIDE SEQUENCE</scope>
    <source>
        <strain evidence="2">IBT 26290</strain>
    </source>
</reference>
<sequence>MLGWAAYDYTQSPPTSPHYAQYASQYANAYSSPRGTSRRHTRKASYTATSKEPGWYSAFPQSYYEATPDYGIPSRKHDHVSASFAGPKHRRTRTTGHPAGDGLGTGIGFTFGFHPSQSQQQPIFTDVVDDAFDIPRHASHQKQSQWQWQSQPHQPQPQSQPRPSRHGRPPAAAPTSMPKRDGPGQHRRTASTSYRKSSAADSHFYFTQAPNHEDIESARRSHARRQSTSTRTPSKPKPAPPSSKPPPTATEEDAERAGIPPGYSTKNWDPTEAPIILLGSVFDANSLGKWIYDWTVFHHGASTPMADVAGDLWLLLIKLAGKVKRADECLPRIQRPEAQDVVEDFLESGDRLWNRFKKLLKACEMFMWKAAKRESGKGPVSMGRNAGCEFVDSIFGRDRELENTEKLMNSIRLWNMRFDANCEDILRRPSAK</sequence>
<protein>
    <recommendedName>
        <fullName evidence="4">Vegetative cell wall protein gp1</fullName>
    </recommendedName>
</protein>
<dbReference type="EMBL" id="JAPQKN010000004">
    <property type="protein sequence ID" value="KAJ5160136.1"/>
    <property type="molecule type" value="Genomic_DNA"/>
</dbReference>
<feature type="region of interest" description="Disordered" evidence="1">
    <location>
        <begin position="74"/>
        <end position="103"/>
    </location>
</feature>
<evidence type="ECO:0000313" key="2">
    <source>
        <dbReference type="EMBL" id="KAJ5160136.1"/>
    </source>
</evidence>
<evidence type="ECO:0008006" key="4">
    <source>
        <dbReference type="Google" id="ProtNLM"/>
    </source>
</evidence>
<proteinExistence type="predicted"/>
<gene>
    <name evidence="2" type="ORF">N7482_007140</name>
</gene>
<dbReference type="Proteomes" id="UP001149163">
    <property type="component" value="Unassembled WGS sequence"/>
</dbReference>
<evidence type="ECO:0000256" key="1">
    <source>
        <dbReference type="SAM" id="MobiDB-lite"/>
    </source>
</evidence>
<comment type="caution">
    <text evidence="2">The sequence shown here is derived from an EMBL/GenBank/DDBJ whole genome shotgun (WGS) entry which is preliminary data.</text>
</comment>
<feature type="compositionally biased region" description="Pro residues" evidence="1">
    <location>
        <begin position="235"/>
        <end position="248"/>
    </location>
</feature>
<keyword evidence="3" id="KW-1185">Reference proteome</keyword>
<evidence type="ECO:0000313" key="3">
    <source>
        <dbReference type="Proteomes" id="UP001149163"/>
    </source>
</evidence>
<name>A0A9W9HYI3_9EURO</name>
<feature type="region of interest" description="Disordered" evidence="1">
    <location>
        <begin position="137"/>
        <end position="266"/>
    </location>
</feature>
<accession>A0A9W9HYI3</accession>